<dbReference type="AlphaFoldDB" id="A0A428TLD3"/>
<organism evidence="1 2">
    <name type="scientific">Fusarium oligoseptatum</name>
    <dbReference type="NCBI Taxonomy" id="2604345"/>
    <lineage>
        <taxon>Eukaryota</taxon>
        <taxon>Fungi</taxon>
        <taxon>Dikarya</taxon>
        <taxon>Ascomycota</taxon>
        <taxon>Pezizomycotina</taxon>
        <taxon>Sordariomycetes</taxon>
        <taxon>Hypocreomycetidae</taxon>
        <taxon>Hypocreales</taxon>
        <taxon>Nectriaceae</taxon>
        <taxon>Fusarium</taxon>
        <taxon>Fusarium solani species complex</taxon>
    </lineage>
</organism>
<accession>A0A428TLD3</accession>
<sequence length="111" mass="12482">MKERLEEREASLKYLIEMERTTGLIPKIVPNTDMDPEKGLFPRDPYIEGAANDVARKYVRFIPPTKVLEGGLGAAETPLTKVPPTKKQLFACQSTNATKKGMLESKYQAKR</sequence>
<gene>
    <name evidence="1" type="ORF">CEP52_007691</name>
</gene>
<evidence type="ECO:0000313" key="2">
    <source>
        <dbReference type="Proteomes" id="UP000287144"/>
    </source>
</evidence>
<keyword evidence="2" id="KW-1185">Reference proteome</keyword>
<protein>
    <submittedName>
        <fullName evidence="1">Uncharacterized protein</fullName>
    </submittedName>
</protein>
<reference evidence="1 2" key="1">
    <citation type="submission" date="2017-06" db="EMBL/GenBank/DDBJ databases">
        <title>Comparative genomic analysis of Ambrosia Fusariam Clade fungi.</title>
        <authorList>
            <person name="Stajich J.E."/>
            <person name="Carrillo J."/>
            <person name="Kijimoto T."/>
            <person name="Eskalen A."/>
            <person name="O'Donnell K."/>
            <person name="Kasson M."/>
        </authorList>
    </citation>
    <scope>NUCLEOTIDE SEQUENCE [LARGE SCALE GENOMIC DNA]</scope>
    <source>
        <strain evidence="1 2">NRRL62579</strain>
    </source>
</reference>
<dbReference type="Proteomes" id="UP000287144">
    <property type="component" value="Unassembled WGS sequence"/>
</dbReference>
<name>A0A428TLD3_9HYPO</name>
<proteinExistence type="predicted"/>
<comment type="caution">
    <text evidence="1">The sequence shown here is derived from an EMBL/GenBank/DDBJ whole genome shotgun (WGS) entry which is preliminary data.</text>
</comment>
<evidence type="ECO:0000313" key="1">
    <source>
        <dbReference type="EMBL" id="RSM02870.1"/>
    </source>
</evidence>
<dbReference type="EMBL" id="NKCK01000072">
    <property type="protein sequence ID" value="RSM02870.1"/>
    <property type="molecule type" value="Genomic_DNA"/>
</dbReference>